<gene>
    <name evidence="4" type="ORF">DFR49_1929</name>
</gene>
<dbReference type="InterPro" id="IPR036663">
    <property type="entry name" value="Fumarylacetoacetase_C_sf"/>
</dbReference>
<dbReference type="GO" id="GO:0044281">
    <property type="term" value="P:small molecule metabolic process"/>
    <property type="evidence" value="ECO:0007669"/>
    <property type="project" value="UniProtKB-ARBA"/>
</dbReference>
<evidence type="ECO:0000259" key="3">
    <source>
        <dbReference type="Pfam" id="PF01557"/>
    </source>
</evidence>
<dbReference type="AlphaFoldDB" id="A0A397PDJ8"/>
<dbReference type="PANTHER" id="PTHR42796">
    <property type="entry name" value="FUMARYLACETOACETATE HYDROLASE DOMAIN-CONTAINING PROTEIN 2A-RELATED"/>
    <property type="match status" value="1"/>
</dbReference>
<comment type="similarity">
    <text evidence="1">Belongs to the FAH family.</text>
</comment>
<evidence type="ECO:0000256" key="1">
    <source>
        <dbReference type="ARBA" id="ARBA00010211"/>
    </source>
</evidence>
<name>A0A397PDJ8_9SPHN</name>
<reference evidence="4 5" key="1">
    <citation type="submission" date="2018-08" db="EMBL/GenBank/DDBJ databases">
        <title>Genomic Encyclopedia of Type Strains, Phase IV (KMG-IV): sequencing the most valuable type-strain genomes for metagenomic binning, comparative biology and taxonomic classification.</title>
        <authorList>
            <person name="Goeker M."/>
        </authorList>
    </citation>
    <scope>NUCLEOTIDE SEQUENCE [LARGE SCALE GENOMIC DNA]</scope>
    <source>
        <strain evidence="4 5">DSM 25527</strain>
    </source>
</reference>
<evidence type="ECO:0000313" key="5">
    <source>
        <dbReference type="Proteomes" id="UP000266568"/>
    </source>
</evidence>
<keyword evidence="5" id="KW-1185">Reference proteome</keyword>
<sequence>MDFAVTTALPADWRTGRFVGRVDRGDGPCVILIRDGRAIDITHAYPTVSAFAAAGAPDCDGEDLGALDALGLSVTAIPRLLSPIDLQCVKASGVTFAVSAIERVIEERARGDAGKAAKVRGRLEERIGGSIRSVVPGSGDAAALKQALIDDGMWSQYLEVAIGPDAEIFTKSPVLSTIGWGAEIGVRSDSTWNNPEPEVVLLVAPDGRALGATLGNDVNLRDFEGRSALLLGKAKDNNASCSLGPFIRLFDGDFTMDDVRAAELDLEITGAEDGYRLTGHSSMREISRDPDDLVRQSLSEHHYPDGFVLFLGTLFAPTQDRDEPGRGFTHKIGDRVSIATPRLGTLVNRVVTSKQAAPWTMGIGALITNLAGRGLLGRAE</sequence>
<comment type="caution">
    <text evidence="4">The sequence shown here is derived from an EMBL/GenBank/DDBJ whole genome shotgun (WGS) entry which is preliminary data.</text>
</comment>
<evidence type="ECO:0000256" key="2">
    <source>
        <dbReference type="ARBA" id="ARBA00022723"/>
    </source>
</evidence>
<evidence type="ECO:0000313" key="4">
    <source>
        <dbReference type="EMBL" id="RIA43701.1"/>
    </source>
</evidence>
<dbReference type="GO" id="GO:0003824">
    <property type="term" value="F:catalytic activity"/>
    <property type="evidence" value="ECO:0007669"/>
    <property type="project" value="InterPro"/>
</dbReference>
<dbReference type="PANTHER" id="PTHR42796:SF7">
    <property type="entry name" value="2-DEHYDRO-3-DEOXY-D-ARABINONATE DEHYDRATASE"/>
    <property type="match status" value="1"/>
</dbReference>
<protein>
    <submittedName>
        <fullName evidence="4">2-dehydro-3-deoxy-D-xylonate dehydratase</fullName>
    </submittedName>
</protein>
<dbReference type="Proteomes" id="UP000266568">
    <property type="component" value="Unassembled WGS sequence"/>
</dbReference>
<proteinExistence type="inferred from homology"/>
<organism evidence="4 5">
    <name type="scientific">Hephaestia caeni</name>
    <dbReference type="NCBI Taxonomy" id="645617"/>
    <lineage>
        <taxon>Bacteria</taxon>
        <taxon>Pseudomonadati</taxon>
        <taxon>Pseudomonadota</taxon>
        <taxon>Alphaproteobacteria</taxon>
        <taxon>Sphingomonadales</taxon>
        <taxon>Sphingomonadaceae</taxon>
        <taxon>Hephaestia</taxon>
    </lineage>
</organism>
<dbReference type="Gene3D" id="3.90.850.10">
    <property type="entry name" value="Fumarylacetoacetase-like, C-terminal domain"/>
    <property type="match status" value="1"/>
</dbReference>
<dbReference type="EMBL" id="QXDC01000003">
    <property type="protein sequence ID" value="RIA43701.1"/>
    <property type="molecule type" value="Genomic_DNA"/>
</dbReference>
<accession>A0A397PDJ8</accession>
<dbReference type="GO" id="GO:0046872">
    <property type="term" value="F:metal ion binding"/>
    <property type="evidence" value="ECO:0007669"/>
    <property type="project" value="UniProtKB-KW"/>
</dbReference>
<dbReference type="Pfam" id="PF01557">
    <property type="entry name" value="FAA_hydrolase"/>
    <property type="match status" value="1"/>
</dbReference>
<feature type="domain" description="Fumarylacetoacetase-like C-terminal" evidence="3">
    <location>
        <begin position="194"/>
        <end position="351"/>
    </location>
</feature>
<dbReference type="RefSeq" id="WP_119036336.1">
    <property type="nucleotide sequence ID" value="NZ_QXDC01000003.1"/>
</dbReference>
<dbReference type="InterPro" id="IPR051121">
    <property type="entry name" value="FAH"/>
</dbReference>
<keyword evidence="2" id="KW-0479">Metal-binding</keyword>
<dbReference type="InterPro" id="IPR011234">
    <property type="entry name" value="Fumarylacetoacetase-like_C"/>
</dbReference>
<dbReference type="SUPFAM" id="SSF56529">
    <property type="entry name" value="FAH"/>
    <property type="match status" value="1"/>
</dbReference>
<dbReference type="OrthoDB" id="9779415at2"/>